<comment type="caution">
    <text evidence="3">The sequence shown here is derived from an EMBL/GenBank/DDBJ whole genome shotgun (WGS) entry which is preliminary data.</text>
</comment>
<accession>A0ABY0NPV9</accession>
<dbReference type="PANTHER" id="PTHR13847:SF289">
    <property type="entry name" value="GLYCINE OXIDASE"/>
    <property type="match status" value="1"/>
</dbReference>
<keyword evidence="4" id="KW-1185">Reference proteome</keyword>
<evidence type="ECO:0000256" key="1">
    <source>
        <dbReference type="ARBA" id="ARBA00023002"/>
    </source>
</evidence>
<gene>
    <name evidence="3" type="ORF">SAMN05421844_102283</name>
</gene>
<dbReference type="SUPFAM" id="SSF54373">
    <property type="entry name" value="FAD-linked reductases, C-terminal domain"/>
    <property type="match status" value="1"/>
</dbReference>
<dbReference type="Proteomes" id="UP000199468">
    <property type="component" value="Unassembled WGS sequence"/>
</dbReference>
<proteinExistence type="predicted"/>
<reference evidence="3 4" key="1">
    <citation type="submission" date="2016-10" db="EMBL/GenBank/DDBJ databases">
        <authorList>
            <person name="Varghese N."/>
            <person name="Submissions S."/>
        </authorList>
    </citation>
    <scope>NUCLEOTIDE SEQUENCE [LARGE SCALE GENOMIC DNA]</scope>
    <source>
        <strain evidence="3 4">DSM 26672</strain>
    </source>
</reference>
<dbReference type="EMBL" id="FNBZ01000002">
    <property type="protein sequence ID" value="SDF89217.1"/>
    <property type="molecule type" value="Genomic_DNA"/>
</dbReference>
<dbReference type="PANTHER" id="PTHR13847">
    <property type="entry name" value="SARCOSINE DEHYDROGENASE-RELATED"/>
    <property type="match status" value="1"/>
</dbReference>
<evidence type="ECO:0000313" key="4">
    <source>
        <dbReference type="Proteomes" id="UP000199468"/>
    </source>
</evidence>
<evidence type="ECO:0000259" key="2">
    <source>
        <dbReference type="Pfam" id="PF01266"/>
    </source>
</evidence>
<feature type="domain" description="FAD dependent oxidoreductase" evidence="2">
    <location>
        <begin position="22"/>
        <end position="413"/>
    </location>
</feature>
<protein>
    <submittedName>
        <fullName evidence="3">D-amino-acid dehydrogenase</fullName>
    </submittedName>
</protein>
<dbReference type="InterPro" id="IPR036188">
    <property type="entry name" value="FAD/NAD-bd_sf"/>
</dbReference>
<dbReference type="InterPro" id="IPR006076">
    <property type="entry name" value="FAD-dep_OxRdtase"/>
</dbReference>
<organism evidence="3 4">
    <name type="scientific">Bosea robiniae</name>
    <dbReference type="NCBI Taxonomy" id="1036780"/>
    <lineage>
        <taxon>Bacteria</taxon>
        <taxon>Pseudomonadati</taxon>
        <taxon>Pseudomonadota</taxon>
        <taxon>Alphaproteobacteria</taxon>
        <taxon>Hyphomicrobiales</taxon>
        <taxon>Boseaceae</taxon>
        <taxon>Bosea</taxon>
    </lineage>
</organism>
<dbReference type="Pfam" id="PF01266">
    <property type="entry name" value="DAO"/>
    <property type="match status" value="1"/>
</dbReference>
<dbReference type="Gene3D" id="3.30.9.10">
    <property type="entry name" value="D-Amino Acid Oxidase, subunit A, domain 2"/>
    <property type="match status" value="1"/>
</dbReference>
<evidence type="ECO:0000313" key="3">
    <source>
        <dbReference type="EMBL" id="SDF89217.1"/>
    </source>
</evidence>
<dbReference type="Gene3D" id="3.50.50.60">
    <property type="entry name" value="FAD/NAD(P)-binding domain"/>
    <property type="match status" value="2"/>
</dbReference>
<dbReference type="SUPFAM" id="SSF51905">
    <property type="entry name" value="FAD/NAD(P)-binding domain"/>
    <property type="match status" value="1"/>
</dbReference>
<sequence>MPGLGQMRRIPATMTTATGQADVIVLGAGIVGVSVALHLQERGRRVLLVDRGEPGAETSHGNAGLIERSSVVPYAFPRDLATLASLASNRSIAVRYRPAALLRMAPWLARYWWNSAPDRLDRLGRAILPLIERCIDEHRRWTQAAGTEALMRGEGWIELYRTQKGLDLATRGAAELAAYGLSYDLLDDAALRRLEPGLLAGSVAGAVHWRDPVTVSDPGAVTRAYAALFVARGGLLKPADATGLHQEDGQWRLSVDGAEWRAPETVVALGPWSSDLIERFGYRFPIGFKRGYHMHYDSAHGAAPRHPLCDAQAGFVLTSMQRGIRLTTGIELAGRDEPSDSWQLDRAERIARQIVPLGRRLDAEPWRGARPCLPDMLPIIGAAPRHRGLWFAFGHAHHGFTLGPATGRLLAEMMTGAPPLCDPAPFAAERFLPQARSA</sequence>
<name>A0ABY0NPV9_9HYPH</name>
<keyword evidence="1" id="KW-0560">Oxidoreductase</keyword>